<proteinExistence type="predicted"/>
<keyword evidence="5" id="KW-1185">Reference proteome</keyword>
<evidence type="ECO:0000256" key="2">
    <source>
        <dbReference type="ARBA" id="ARBA00023315"/>
    </source>
</evidence>
<sequence length="140" mass="16195">MIRPMKSSDMDAVLTIWLEASIESHDFAGRDFWESRLEDMRNIYLPASKTYVFVEDVGVKGFVSLHQDVLAALFVSPKEQGRGIGGLLMDKAKSLRNRLRLSVYKENQKSVRFYEKRGFIAVREQKDQHTGRPEIVMTFH</sequence>
<dbReference type="CDD" id="cd04301">
    <property type="entry name" value="NAT_SF"/>
    <property type="match status" value="1"/>
</dbReference>
<dbReference type="GO" id="GO:0016747">
    <property type="term" value="F:acyltransferase activity, transferring groups other than amino-acyl groups"/>
    <property type="evidence" value="ECO:0007669"/>
    <property type="project" value="InterPro"/>
</dbReference>
<evidence type="ECO:0000259" key="3">
    <source>
        <dbReference type="PROSITE" id="PS51186"/>
    </source>
</evidence>
<organism evidence="4 5">
    <name type="scientific">Desulfatibacillum alkenivorans DSM 16219</name>
    <dbReference type="NCBI Taxonomy" id="1121393"/>
    <lineage>
        <taxon>Bacteria</taxon>
        <taxon>Pseudomonadati</taxon>
        <taxon>Thermodesulfobacteriota</taxon>
        <taxon>Desulfobacteria</taxon>
        <taxon>Desulfobacterales</taxon>
        <taxon>Desulfatibacillaceae</taxon>
        <taxon>Desulfatibacillum</taxon>
    </lineage>
</organism>
<evidence type="ECO:0000313" key="5">
    <source>
        <dbReference type="Proteomes" id="UP000183994"/>
    </source>
</evidence>
<dbReference type="Proteomes" id="UP000183994">
    <property type="component" value="Unassembled WGS sequence"/>
</dbReference>
<dbReference type="Pfam" id="PF13673">
    <property type="entry name" value="Acetyltransf_10"/>
    <property type="match status" value="1"/>
</dbReference>
<dbReference type="Gene3D" id="3.40.630.30">
    <property type="match status" value="1"/>
</dbReference>
<evidence type="ECO:0000313" key="4">
    <source>
        <dbReference type="EMBL" id="SHK38094.1"/>
    </source>
</evidence>
<dbReference type="SUPFAM" id="SSF55729">
    <property type="entry name" value="Acyl-CoA N-acyltransferases (Nat)"/>
    <property type="match status" value="1"/>
</dbReference>
<dbReference type="OrthoDB" id="9797417at2"/>
<reference evidence="5" key="1">
    <citation type="submission" date="2016-11" db="EMBL/GenBank/DDBJ databases">
        <authorList>
            <person name="Varghese N."/>
            <person name="Submissions S."/>
        </authorList>
    </citation>
    <scope>NUCLEOTIDE SEQUENCE [LARGE SCALE GENOMIC DNA]</scope>
    <source>
        <strain evidence="5">DSM 16219</strain>
    </source>
</reference>
<accession>A0A1M6S001</accession>
<feature type="domain" description="N-acetyltransferase" evidence="3">
    <location>
        <begin position="1"/>
        <end position="140"/>
    </location>
</feature>
<protein>
    <submittedName>
        <fullName evidence="4">Putative acetyltransferase</fullName>
    </submittedName>
</protein>
<keyword evidence="1 4" id="KW-0808">Transferase</keyword>
<dbReference type="PANTHER" id="PTHR43800">
    <property type="entry name" value="PEPTIDYL-LYSINE N-ACETYLTRANSFERASE YJAB"/>
    <property type="match status" value="1"/>
</dbReference>
<gene>
    <name evidence="4" type="ORF">SAMN02745216_03354</name>
</gene>
<dbReference type="RefSeq" id="WP_073477411.1">
    <property type="nucleotide sequence ID" value="NZ_FQZU01000023.1"/>
</dbReference>
<name>A0A1M6S001_9BACT</name>
<dbReference type="AlphaFoldDB" id="A0A1M6S001"/>
<dbReference type="PROSITE" id="PS51186">
    <property type="entry name" value="GNAT"/>
    <property type="match status" value="1"/>
</dbReference>
<dbReference type="STRING" id="1121393.SAMN02745216_03354"/>
<evidence type="ECO:0000256" key="1">
    <source>
        <dbReference type="ARBA" id="ARBA00022679"/>
    </source>
</evidence>
<dbReference type="InterPro" id="IPR016181">
    <property type="entry name" value="Acyl_CoA_acyltransferase"/>
</dbReference>
<dbReference type="EMBL" id="FQZU01000023">
    <property type="protein sequence ID" value="SHK38094.1"/>
    <property type="molecule type" value="Genomic_DNA"/>
</dbReference>
<keyword evidence="2" id="KW-0012">Acyltransferase</keyword>
<dbReference type="PANTHER" id="PTHR43800:SF1">
    <property type="entry name" value="PEPTIDYL-LYSINE N-ACETYLTRANSFERASE YJAB"/>
    <property type="match status" value="1"/>
</dbReference>
<dbReference type="InterPro" id="IPR000182">
    <property type="entry name" value="GNAT_dom"/>
</dbReference>